<feature type="compositionally biased region" description="Low complexity" evidence="1">
    <location>
        <begin position="71"/>
        <end position="95"/>
    </location>
</feature>
<evidence type="ECO:0000256" key="1">
    <source>
        <dbReference type="SAM" id="MobiDB-lite"/>
    </source>
</evidence>
<feature type="region of interest" description="Disordered" evidence="1">
    <location>
        <begin position="53"/>
        <end position="95"/>
    </location>
</feature>
<sequence length="487" mass="52625">MNRNAKPGVPPNGIESAPTHPAPCGPSFRLVRTGVGAAAAILLILLGATGCSESAPPAESAGPESTENRTAPDTQTAAEPETAASAPAPASTGEAAAAELADLVTICRVPDPANPSSAFEVFRSEPDDTGDYWVRYSCRESCDDWRACRVPAVMEDGGPAIMDGRDPGRQKSALAYVTGDMGGHLTLSADGDTTVFIHTGAGGTRYYAEVAADLERRSSARTAMVRWESGFVGEAVVAPFPAPVHWGWYSRSTPEGTTIPALNRRVASIIAWSHRELSEEHVFATMGCSMGTNATFMPVLWHGLDPIIDYQLFVGGPNMWDLNAHCGRRQYDRGYCDLDGVTECHTDADCKTLGAAARCVSPRPYREINALYDTFANHVHKTTACDIRGADENSEPWPAFNASSMRFADDGDWQIDHRVDFLVNVGIEQSDTVFGGDFYWALGDFPFVFNRIQPAENRQWHLYPNSEHCDAMTSGDSVSLIVERLGL</sequence>
<keyword evidence="3" id="KW-1185">Reference proteome</keyword>
<feature type="region of interest" description="Disordered" evidence="1">
    <location>
        <begin position="1"/>
        <end position="21"/>
    </location>
</feature>
<evidence type="ECO:0000313" key="3">
    <source>
        <dbReference type="Proteomes" id="UP001359886"/>
    </source>
</evidence>
<gene>
    <name evidence="2" type="ORF">V3330_02145</name>
</gene>
<organism evidence="2 3">
    <name type="scientific">Elongatibacter sediminis</name>
    <dbReference type="NCBI Taxonomy" id="3119006"/>
    <lineage>
        <taxon>Bacteria</taxon>
        <taxon>Pseudomonadati</taxon>
        <taxon>Pseudomonadota</taxon>
        <taxon>Gammaproteobacteria</taxon>
        <taxon>Chromatiales</taxon>
        <taxon>Wenzhouxiangellaceae</taxon>
        <taxon>Elongatibacter</taxon>
    </lineage>
</organism>
<evidence type="ECO:0000313" key="2">
    <source>
        <dbReference type="EMBL" id="MEJ8566414.1"/>
    </source>
</evidence>
<dbReference type="RefSeq" id="WP_354693734.1">
    <property type="nucleotide sequence ID" value="NZ_JAZHOG010000001.1"/>
</dbReference>
<name>A0AAW9R521_9GAMM</name>
<comment type="caution">
    <text evidence="2">The sequence shown here is derived from an EMBL/GenBank/DDBJ whole genome shotgun (WGS) entry which is preliminary data.</text>
</comment>
<dbReference type="Proteomes" id="UP001359886">
    <property type="component" value="Unassembled WGS sequence"/>
</dbReference>
<proteinExistence type="predicted"/>
<dbReference type="AlphaFoldDB" id="A0AAW9R521"/>
<reference evidence="2 3" key="1">
    <citation type="submission" date="2024-02" db="EMBL/GenBank/DDBJ databases">
        <title>A novel Wenzhouxiangellaceae bacterium, isolated from coastal sediments.</title>
        <authorList>
            <person name="Du Z.-J."/>
            <person name="Ye Y.-Q."/>
            <person name="Zhang X.-Y."/>
        </authorList>
    </citation>
    <scope>NUCLEOTIDE SEQUENCE [LARGE SCALE GENOMIC DNA]</scope>
    <source>
        <strain evidence="2 3">CH-27</strain>
    </source>
</reference>
<accession>A0AAW9R521</accession>
<dbReference type="EMBL" id="JAZHOG010000001">
    <property type="protein sequence ID" value="MEJ8566414.1"/>
    <property type="molecule type" value="Genomic_DNA"/>
</dbReference>
<protein>
    <submittedName>
        <fullName evidence="2">Uncharacterized protein</fullName>
    </submittedName>
</protein>